<organism evidence="4 5">
    <name type="scientific">Phytohabitans rumicis</name>
    <dbReference type="NCBI Taxonomy" id="1076125"/>
    <lineage>
        <taxon>Bacteria</taxon>
        <taxon>Bacillati</taxon>
        <taxon>Actinomycetota</taxon>
        <taxon>Actinomycetes</taxon>
        <taxon>Micromonosporales</taxon>
        <taxon>Micromonosporaceae</taxon>
    </lineage>
</organism>
<keyword evidence="2" id="KW-0175">Coiled coil</keyword>
<evidence type="ECO:0000313" key="4">
    <source>
        <dbReference type="EMBL" id="GFJ86682.1"/>
    </source>
</evidence>
<dbReference type="Proteomes" id="UP000482960">
    <property type="component" value="Unassembled WGS sequence"/>
</dbReference>
<sequence length="361" mass="36844">MSDDTVGARRRRRARTLVVSGVALLTVGGGTAAAFGFGGATADKPADSTMPPGTDRVTRTTLTETADLDGTLGYGSVASVNVEGGGRITWLPAPGSTVERGKATCKVDEKPVVLLYGAVPMYRTLAPGVTGNDVEQFERNLVALGYQGFTVDKDFSSSTAAAVKSWQEDLGLTQTGTVTPEAVVYAPGPVRVTERKAEVGAPAGGPVLTYTGTTRQVSVDVELAKRGLVKTGAGVTVKLPDGSTVAGKVASVGRVAETSTDSDGKSDTATVEVIVAIADQKKLGSLEESPVTVTFVASQRKDVLTVPILALLALAEGGYGVQVVEGSSTRIVAVEIGMFAGGRVEVSGDGITADTVVGVPK</sequence>
<reference evidence="4 5" key="1">
    <citation type="submission" date="2020-03" db="EMBL/GenBank/DDBJ databases">
        <title>Whole genome shotgun sequence of Phytohabitans rumicis NBRC 108638.</title>
        <authorList>
            <person name="Komaki H."/>
            <person name="Tamura T."/>
        </authorList>
    </citation>
    <scope>NUCLEOTIDE SEQUENCE [LARGE SCALE GENOMIC DNA]</scope>
    <source>
        <strain evidence="4 5">NBRC 108638</strain>
    </source>
</reference>
<dbReference type="AlphaFoldDB" id="A0A6V8KNE0"/>
<reference evidence="4 5" key="2">
    <citation type="submission" date="2020-03" db="EMBL/GenBank/DDBJ databases">
        <authorList>
            <person name="Ichikawa N."/>
            <person name="Kimura A."/>
            <person name="Kitahashi Y."/>
            <person name="Uohara A."/>
        </authorList>
    </citation>
    <scope>NUCLEOTIDE SEQUENCE [LARGE SCALE GENOMIC DNA]</scope>
    <source>
        <strain evidence="4 5">NBRC 108638</strain>
    </source>
</reference>
<dbReference type="InterPro" id="IPR050465">
    <property type="entry name" value="UPF0194_transport"/>
</dbReference>
<dbReference type="PANTHER" id="PTHR32347">
    <property type="entry name" value="EFFLUX SYSTEM COMPONENT YKNX-RELATED"/>
    <property type="match status" value="1"/>
</dbReference>
<feature type="domain" description="Peptidoglycan binding-like" evidence="3">
    <location>
        <begin position="130"/>
        <end position="181"/>
    </location>
</feature>
<gene>
    <name evidence="4" type="ORF">Prum_003240</name>
</gene>
<dbReference type="RefSeq" id="WP_218576943.1">
    <property type="nucleotide sequence ID" value="NZ_BAABJB010000056.1"/>
</dbReference>
<dbReference type="Pfam" id="PF01471">
    <property type="entry name" value="PG_binding_1"/>
    <property type="match status" value="1"/>
</dbReference>
<dbReference type="EMBL" id="BLPG01000001">
    <property type="protein sequence ID" value="GFJ86682.1"/>
    <property type="molecule type" value="Genomic_DNA"/>
</dbReference>
<protein>
    <submittedName>
        <fullName evidence="4">Peptidoglycan-binding protein</fullName>
    </submittedName>
</protein>
<dbReference type="Gene3D" id="1.10.101.10">
    <property type="entry name" value="PGBD-like superfamily/PGBD"/>
    <property type="match status" value="1"/>
</dbReference>
<name>A0A6V8KNE0_9ACTN</name>
<evidence type="ECO:0000313" key="5">
    <source>
        <dbReference type="Proteomes" id="UP000482960"/>
    </source>
</evidence>
<keyword evidence="5" id="KW-1185">Reference proteome</keyword>
<dbReference type="InterPro" id="IPR002477">
    <property type="entry name" value="Peptidoglycan-bd-like"/>
</dbReference>
<dbReference type="SUPFAM" id="SSF47090">
    <property type="entry name" value="PGBD-like"/>
    <property type="match status" value="1"/>
</dbReference>
<dbReference type="Gene3D" id="2.40.420.20">
    <property type="match status" value="1"/>
</dbReference>
<comment type="subcellular location">
    <subcellularLocation>
        <location evidence="1">Cell envelope</location>
    </subcellularLocation>
</comment>
<dbReference type="InterPro" id="IPR036366">
    <property type="entry name" value="PGBDSf"/>
</dbReference>
<dbReference type="GO" id="GO:0030313">
    <property type="term" value="C:cell envelope"/>
    <property type="evidence" value="ECO:0007669"/>
    <property type="project" value="UniProtKB-SubCell"/>
</dbReference>
<comment type="caution">
    <text evidence="4">The sequence shown here is derived from an EMBL/GenBank/DDBJ whole genome shotgun (WGS) entry which is preliminary data.</text>
</comment>
<dbReference type="InterPro" id="IPR036365">
    <property type="entry name" value="PGBD-like_sf"/>
</dbReference>
<evidence type="ECO:0000256" key="2">
    <source>
        <dbReference type="ARBA" id="ARBA00023054"/>
    </source>
</evidence>
<proteinExistence type="predicted"/>
<accession>A0A6V8KNE0</accession>
<evidence type="ECO:0000259" key="3">
    <source>
        <dbReference type="Pfam" id="PF01471"/>
    </source>
</evidence>
<evidence type="ECO:0000256" key="1">
    <source>
        <dbReference type="ARBA" id="ARBA00004196"/>
    </source>
</evidence>